<protein>
    <submittedName>
        <fullName evidence="3">SPOR domain-containing protein</fullName>
    </submittedName>
</protein>
<reference evidence="3" key="1">
    <citation type="submission" date="2020-10" db="EMBL/GenBank/DDBJ databases">
        <title>Connecting structure to function with the recovery of over 1000 high-quality activated sludge metagenome-assembled genomes encoding full-length rRNA genes using long-read sequencing.</title>
        <authorList>
            <person name="Singleton C.M."/>
            <person name="Petriglieri F."/>
            <person name="Kristensen J.M."/>
            <person name="Kirkegaard R.H."/>
            <person name="Michaelsen T.Y."/>
            <person name="Andersen M.H."/>
            <person name="Karst S.M."/>
            <person name="Dueholm M.S."/>
            <person name="Nielsen P.H."/>
            <person name="Albertsen M."/>
        </authorList>
    </citation>
    <scope>NUCLEOTIDE SEQUENCE</scope>
    <source>
        <strain evidence="3">Hirt_18-Q3-R61-65_BATAC.395</strain>
    </source>
</reference>
<dbReference type="Pfam" id="PF05036">
    <property type="entry name" value="SPOR"/>
    <property type="match status" value="1"/>
</dbReference>
<dbReference type="Proteomes" id="UP000886689">
    <property type="component" value="Unassembled WGS sequence"/>
</dbReference>
<gene>
    <name evidence="3" type="ORF">IPL58_04105</name>
</gene>
<feature type="domain" description="SPOR" evidence="2">
    <location>
        <begin position="102"/>
        <end position="180"/>
    </location>
</feature>
<name>A0A9D7K057_9PROT</name>
<dbReference type="PROSITE" id="PS51724">
    <property type="entry name" value="SPOR"/>
    <property type="match status" value="1"/>
</dbReference>
<dbReference type="Gene3D" id="3.30.70.1070">
    <property type="entry name" value="Sporulation related repeat"/>
    <property type="match status" value="1"/>
</dbReference>
<evidence type="ECO:0000256" key="1">
    <source>
        <dbReference type="SAM" id="MobiDB-lite"/>
    </source>
</evidence>
<evidence type="ECO:0000313" key="4">
    <source>
        <dbReference type="Proteomes" id="UP000886689"/>
    </source>
</evidence>
<feature type="region of interest" description="Disordered" evidence="1">
    <location>
        <begin position="189"/>
        <end position="221"/>
    </location>
</feature>
<evidence type="ECO:0000313" key="3">
    <source>
        <dbReference type="EMBL" id="MBK8523366.1"/>
    </source>
</evidence>
<proteinExistence type="predicted"/>
<dbReference type="AlphaFoldDB" id="A0A9D7K057"/>
<organism evidence="3 4">
    <name type="scientific">Candidatus Proximibacter danicus</name>
    <dbReference type="NCBI Taxonomy" id="2954365"/>
    <lineage>
        <taxon>Bacteria</taxon>
        <taxon>Pseudomonadati</taxon>
        <taxon>Pseudomonadota</taxon>
        <taxon>Betaproteobacteria</taxon>
        <taxon>Candidatus Proximibacter</taxon>
    </lineage>
</organism>
<dbReference type="InterPro" id="IPR036680">
    <property type="entry name" value="SPOR-like_sf"/>
</dbReference>
<dbReference type="GO" id="GO:0042834">
    <property type="term" value="F:peptidoglycan binding"/>
    <property type="evidence" value="ECO:0007669"/>
    <property type="project" value="InterPro"/>
</dbReference>
<accession>A0A9D7K057</accession>
<evidence type="ECO:0000259" key="2">
    <source>
        <dbReference type="PROSITE" id="PS51724"/>
    </source>
</evidence>
<sequence length="221" mass="24081">MRLIVFLLVAANLAFFAWAQGYLGERENPDAVRLTQQLEADKLRVLSRDEAPQKSSQAAAAAVKLAVEKCLAWSGLTVASADQIEVLLEGRFASLRRARHVVPETSSWWIFVPPQSSKADAEKKAAELKRLGAPEFFIVQEPGPHRFAISLGIFSSEQAAEERLESLRSKGVKSAKVAKRTLISPEQVSLEATGPESMLEEARQSVQQQLPDIGTAACGKG</sequence>
<comment type="caution">
    <text evidence="3">The sequence shown here is derived from an EMBL/GenBank/DDBJ whole genome shotgun (WGS) entry which is preliminary data.</text>
</comment>
<dbReference type="EMBL" id="JADJUC010000003">
    <property type="protein sequence ID" value="MBK8523366.1"/>
    <property type="molecule type" value="Genomic_DNA"/>
</dbReference>
<dbReference type="InterPro" id="IPR007730">
    <property type="entry name" value="SPOR-like_dom"/>
</dbReference>